<reference evidence="9" key="1">
    <citation type="submission" date="2019-10" db="EMBL/GenBank/DDBJ databases">
        <authorList>
            <consortium name="DOE Joint Genome Institute"/>
            <person name="Kuo A."/>
            <person name="Miyauchi S."/>
            <person name="Kiss E."/>
            <person name="Drula E."/>
            <person name="Kohler A."/>
            <person name="Sanchez-Garcia M."/>
            <person name="Andreopoulos B."/>
            <person name="Barry K.W."/>
            <person name="Bonito G."/>
            <person name="Buee M."/>
            <person name="Carver A."/>
            <person name="Chen C."/>
            <person name="Cichocki N."/>
            <person name="Clum A."/>
            <person name="Culley D."/>
            <person name="Crous P.W."/>
            <person name="Fauchery L."/>
            <person name="Girlanda M."/>
            <person name="Hayes R."/>
            <person name="Keri Z."/>
            <person name="LaButti K."/>
            <person name="Lipzen A."/>
            <person name="Lombard V."/>
            <person name="Magnuson J."/>
            <person name="Maillard F."/>
            <person name="Morin E."/>
            <person name="Murat C."/>
            <person name="Nolan M."/>
            <person name="Ohm R."/>
            <person name="Pangilinan J."/>
            <person name="Pereira M."/>
            <person name="Perotto S."/>
            <person name="Peter M."/>
            <person name="Riley R."/>
            <person name="Sitrit Y."/>
            <person name="Stielow B."/>
            <person name="Szollosi G."/>
            <person name="Zifcakova L."/>
            <person name="Stursova M."/>
            <person name="Spatafora J.W."/>
            <person name="Tedersoo L."/>
            <person name="Vaario L.-M."/>
            <person name="Yamada A."/>
            <person name="Yan M."/>
            <person name="Wang P."/>
            <person name="Xu J."/>
            <person name="Bruns T."/>
            <person name="Baldrian P."/>
            <person name="Vilgalys R."/>
            <person name="Henrissat B."/>
            <person name="Grigoriev I.V."/>
            <person name="Hibbett D."/>
            <person name="Nagy L.G."/>
            <person name="Martin F.M."/>
        </authorList>
    </citation>
    <scope>NUCLEOTIDE SEQUENCE</scope>
    <source>
        <strain evidence="9">Prilba</strain>
    </source>
</reference>
<dbReference type="PANTHER" id="PTHR44167">
    <property type="entry name" value="OVARIAN-SPECIFIC SERINE/THREONINE-PROTEIN KINASE LOK-RELATED"/>
    <property type="match status" value="1"/>
</dbReference>
<name>A0A9P5N2A0_9AGAM</name>
<evidence type="ECO:0000256" key="2">
    <source>
        <dbReference type="ARBA" id="ARBA00022527"/>
    </source>
</evidence>
<evidence type="ECO:0000259" key="8">
    <source>
        <dbReference type="PROSITE" id="PS50011"/>
    </source>
</evidence>
<protein>
    <recommendedName>
        <fullName evidence="1">non-specific serine/threonine protein kinase</fullName>
        <ecNumber evidence="1">2.7.11.1</ecNumber>
    </recommendedName>
</protein>
<feature type="region of interest" description="Disordered" evidence="7">
    <location>
        <begin position="1"/>
        <end position="53"/>
    </location>
</feature>
<comment type="caution">
    <text evidence="9">The sequence shown here is derived from an EMBL/GenBank/DDBJ whole genome shotgun (WGS) entry which is preliminary data.</text>
</comment>
<dbReference type="GO" id="GO:0005634">
    <property type="term" value="C:nucleus"/>
    <property type="evidence" value="ECO:0007669"/>
    <property type="project" value="TreeGrafter"/>
</dbReference>
<reference evidence="9" key="2">
    <citation type="journal article" date="2020" name="Nat. Commun.">
        <title>Large-scale genome sequencing of mycorrhizal fungi provides insights into the early evolution of symbiotic traits.</title>
        <authorList>
            <person name="Miyauchi S."/>
            <person name="Kiss E."/>
            <person name="Kuo A."/>
            <person name="Drula E."/>
            <person name="Kohler A."/>
            <person name="Sanchez-Garcia M."/>
            <person name="Morin E."/>
            <person name="Andreopoulos B."/>
            <person name="Barry K.W."/>
            <person name="Bonito G."/>
            <person name="Buee M."/>
            <person name="Carver A."/>
            <person name="Chen C."/>
            <person name="Cichocki N."/>
            <person name="Clum A."/>
            <person name="Culley D."/>
            <person name="Crous P.W."/>
            <person name="Fauchery L."/>
            <person name="Girlanda M."/>
            <person name="Hayes R.D."/>
            <person name="Keri Z."/>
            <person name="LaButti K."/>
            <person name="Lipzen A."/>
            <person name="Lombard V."/>
            <person name="Magnuson J."/>
            <person name="Maillard F."/>
            <person name="Murat C."/>
            <person name="Nolan M."/>
            <person name="Ohm R.A."/>
            <person name="Pangilinan J."/>
            <person name="Pereira M.F."/>
            <person name="Perotto S."/>
            <person name="Peter M."/>
            <person name="Pfister S."/>
            <person name="Riley R."/>
            <person name="Sitrit Y."/>
            <person name="Stielow J.B."/>
            <person name="Szollosi G."/>
            <person name="Zifcakova L."/>
            <person name="Stursova M."/>
            <person name="Spatafora J.W."/>
            <person name="Tedersoo L."/>
            <person name="Vaario L.M."/>
            <person name="Yamada A."/>
            <person name="Yan M."/>
            <person name="Wang P."/>
            <person name="Xu J."/>
            <person name="Bruns T."/>
            <person name="Baldrian P."/>
            <person name="Vilgalys R."/>
            <person name="Dunand C."/>
            <person name="Henrissat B."/>
            <person name="Grigoriev I.V."/>
            <person name="Hibbett D."/>
            <person name="Nagy L.G."/>
            <person name="Martin F.M."/>
        </authorList>
    </citation>
    <scope>NUCLEOTIDE SEQUENCE</scope>
    <source>
        <strain evidence="9">Prilba</strain>
    </source>
</reference>
<dbReference type="EMBL" id="WHVB01000003">
    <property type="protein sequence ID" value="KAF8484434.1"/>
    <property type="molecule type" value="Genomic_DNA"/>
</dbReference>
<keyword evidence="3" id="KW-0808">Transferase</keyword>
<evidence type="ECO:0000256" key="6">
    <source>
        <dbReference type="ARBA" id="ARBA00022840"/>
    </source>
</evidence>
<gene>
    <name evidence="9" type="ORF">DFH94DRAFT_713583</name>
</gene>
<dbReference type="CDD" id="cd14019">
    <property type="entry name" value="STKc_Cdc7"/>
    <property type="match status" value="1"/>
</dbReference>
<organism evidence="9 10">
    <name type="scientific">Russula ochroleuca</name>
    <dbReference type="NCBI Taxonomy" id="152965"/>
    <lineage>
        <taxon>Eukaryota</taxon>
        <taxon>Fungi</taxon>
        <taxon>Dikarya</taxon>
        <taxon>Basidiomycota</taxon>
        <taxon>Agaricomycotina</taxon>
        <taxon>Agaricomycetes</taxon>
        <taxon>Russulales</taxon>
        <taxon>Russulaceae</taxon>
        <taxon>Russula</taxon>
    </lineage>
</organism>
<dbReference type="Gene3D" id="1.10.510.10">
    <property type="entry name" value="Transferase(Phosphotransferase) domain 1"/>
    <property type="match status" value="1"/>
</dbReference>
<evidence type="ECO:0000256" key="3">
    <source>
        <dbReference type="ARBA" id="ARBA00022679"/>
    </source>
</evidence>
<dbReference type="InterPro" id="IPR008271">
    <property type="entry name" value="Ser/Thr_kinase_AS"/>
</dbReference>
<feature type="domain" description="Protein kinase" evidence="8">
    <location>
        <begin position="160"/>
        <end position="589"/>
    </location>
</feature>
<keyword evidence="10" id="KW-1185">Reference proteome</keyword>
<feature type="region of interest" description="Disordered" evidence="7">
    <location>
        <begin position="500"/>
        <end position="548"/>
    </location>
</feature>
<evidence type="ECO:0000256" key="5">
    <source>
        <dbReference type="ARBA" id="ARBA00022777"/>
    </source>
</evidence>
<dbReference type="GO" id="GO:0005524">
    <property type="term" value="F:ATP binding"/>
    <property type="evidence" value="ECO:0007669"/>
    <property type="project" value="UniProtKB-KW"/>
</dbReference>
<dbReference type="SMART" id="SM00220">
    <property type="entry name" value="S_TKc"/>
    <property type="match status" value="1"/>
</dbReference>
<keyword evidence="2" id="KW-0723">Serine/threonine-protein kinase</keyword>
<evidence type="ECO:0000256" key="1">
    <source>
        <dbReference type="ARBA" id="ARBA00012513"/>
    </source>
</evidence>
<feature type="region of interest" description="Disordered" evidence="7">
    <location>
        <begin position="91"/>
        <end position="118"/>
    </location>
</feature>
<keyword evidence="6" id="KW-0067">ATP-binding</keyword>
<dbReference type="SUPFAM" id="SSF56112">
    <property type="entry name" value="Protein kinase-like (PK-like)"/>
    <property type="match status" value="1"/>
</dbReference>
<dbReference type="InterPro" id="IPR011009">
    <property type="entry name" value="Kinase-like_dom_sf"/>
</dbReference>
<dbReference type="Proteomes" id="UP000759537">
    <property type="component" value="Unassembled WGS sequence"/>
</dbReference>
<dbReference type="Pfam" id="PF00069">
    <property type="entry name" value="Pkinase"/>
    <property type="match status" value="2"/>
</dbReference>
<sequence>MDLLREMSQHSSNPLELPSSDVRNKVALQTYRKARAMSGNQRDSDEPEDELEVSDLKNYQRHIAGLLQDRPPAQAQYTTRRNTGSELLIDLDEDMDDDKEQDCDGENSDEYDGDSGVDADAAADIDEEMTLYLKSREEQEEIRLEIADLEEAVPAITHDYKLIDRLGMGTFSSVYKAIDLGYHEKWDNTVWHGLHPAGSSAHYQSVPPPPCTKVFVAIKRIYVTSNPERIRNEISILETCRGARHVSQLITAFRHEDQVVAVMPYHPHEDFRSFYRTLPMSGIRAYFRCMFRALRDIHARGIIHRDIKPANFLFDPHKGVGMLVDLGLACRMGVEPPVHYGKCLHTAPTRENPHGRLRRAAEYNSEFVRKKQKDARMRSGWASDRVGYLEKDTRPHSRANRAGTRGFRAPEVLLKCNEQTGAIDMWSAGMILLFFLVGKFPLFQSNDDVEALLEIACIIGRRRMEKVATLHSRTFTTNIPSITPEGKPWRELVETLNPKLRERTKDDTCPNPYNTSEASSGGGSYPPPPSSSSPDPDADSGETHWPSVLGDVQDHETDIEQALDLLERLLHPESIKRITPRQALYHPFLHDSGEEKGDDAFFPHPFGEGVCGEWHFIDPVTEEFRVRIRTEEGSTSVIPVMAGEGMAMGDEPCEFHQGEDMFGSLDE</sequence>
<dbReference type="PROSITE" id="PS50011">
    <property type="entry name" value="PROTEIN_KINASE_DOM"/>
    <property type="match status" value="1"/>
</dbReference>
<dbReference type="GO" id="GO:0004674">
    <property type="term" value="F:protein serine/threonine kinase activity"/>
    <property type="evidence" value="ECO:0007669"/>
    <property type="project" value="UniProtKB-KW"/>
</dbReference>
<accession>A0A9P5N2A0</accession>
<keyword evidence="5 9" id="KW-0418">Kinase</keyword>
<dbReference type="EC" id="2.7.11.1" evidence="1"/>
<proteinExistence type="predicted"/>
<evidence type="ECO:0000313" key="9">
    <source>
        <dbReference type="EMBL" id="KAF8484434.1"/>
    </source>
</evidence>
<dbReference type="OrthoDB" id="10020333at2759"/>
<evidence type="ECO:0000313" key="10">
    <source>
        <dbReference type="Proteomes" id="UP000759537"/>
    </source>
</evidence>
<dbReference type="GO" id="GO:0044773">
    <property type="term" value="P:mitotic DNA damage checkpoint signaling"/>
    <property type="evidence" value="ECO:0007669"/>
    <property type="project" value="TreeGrafter"/>
</dbReference>
<keyword evidence="4" id="KW-0547">Nucleotide-binding</keyword>
<dbReference type="PANTHER" id="PTHR44167:SF23">
    <property type="entry name" value="CDC7 KINASE, ISOFORM A-RELATED"/>
    <property type="match status" value="1"/>
</dbReference>
<evidence type="ECO:0000256" key="7">
    <source>
        <dbReference type="SAM" id="MobiDB-lite"/>
    </source>
</evidence>
<dbReference type="Gene3D" id="3.30.200.20">
    <property type="entry name" value="Phosphorylase Kinase, domain 1"/>
    <property type="match status" value="1"/>
</dbReference>
<dbReference type="PROSITE" id="PS00108">
    <property type="entry name" value="PROTEIN_KINASE_ST"/>
    <property type="match status" value="1"/>
</dbReference>
<evidence type="ECO:0000256" key="4">
    <source>
        <dbReference type="ARBA" id="ARBA00022741"/>
    </source>
</evidence>
<dbReference type="InterPro" id="IPR000719">
    <property type="entry name" value="Prot_kinase_dom"/>
</dbReference>
<dbReference type="AlphaFoldDB" id="A0A9P5N2A0"/>